<dbReference type="AlphaFoldDB" id="A0AAJ7WN47"/>
<evidence type="ECO:0000256" key="3">
    <source>
        <dbReference type="ARBA" id="ARBA00022741"/>
    </source>
</evidence>
<dbReference type="SUPFAM" id="SSF52540">
    <property type="entry name" value="P-loop containing nucleoside triphosphate hydrolases"/>
    <property type="match status" value="1"/>
</dbReference>
<dbReference type="InterPro" id="IPR020588">
    <property type="entry name" value="RecA_ATP-bd"/>
</dbReference>
<dbReference type="RefSeq" id="XP_032803704.1">
    <property type="nucleotide sequence ID" value="XM_032947813.1"/>
</dbReference>
<dbReference type="KEGG" id="pmrn:116939449"/>
<dbReference type="SMART" id="SM00382">
    <property type="entry name" value="AAA"/>
    <property type="match status" value="1"/>
</dbReference>
<dbReference type="GO" id="GO:0140664">
    <property type="term" value="F:ATP-dependent DNA damage sensor activity"/>
    <property type="evidence" value="ECO:0007669"/>
    <property type="project" value="InterPro"/>
</dbReference>
<reference evidence="17 18" key="1">
    <citation type="submission" date="2025-04" db="UniProtKB">
        <authorList>
            <consortium name="RefSeq"/>
        </authorList>
    </citation>
    <scope>IDENTIFICATION</scope>
    <source>
        <tissue evidence="17 18">Sperm</tissue>
    </source>
</reference>
<evidence type="ECO:0000313" key="19">
    <source>
        <dbReference type="RefSeq" id="XP_032803704.1"/>
    </source>
</evidence>
<evidence type="ECO:0000256" key="10">
    <source>
        <dbReference type="ARBA" id="ARBA00053115"/>
    </source>
</evidence>
<evidence type="ECO:0000256" key="8">
    <source>
        <dbReference type="ARBA" id="ARBA00023204"/>
    </source>
</evidence>
<dbReference type="PROSITE" id="PS50162">
    <property type="entry name" value="RECA_2"/>
    <property type="match status" value="1"/>
</dbReference>
<proteinExistence type="inferred from homology"/>
<dbReference type="CDD" id="cd19493">
    <property type="entry name" value="Rad51B"/>
    <property type="match status" value="1"/>
</dbReference>
<keyword evidence="16" id="KW-1185">Reference proteome</keyword>
<dbReference type="PANTHER" id="PTHR46456:SF1">
    <property type="entry name" value="DNA REPAIR PROTEIN RAD51 HOMOLOG 2"/>
    <property type="match status" value="1"/>
</dbReference>
<dbReference type="Pfam" id="PF26169">
    <property type="entry name" value="HHH_XRCC3_RpoA"/>
    <property type="match status" value="1"/>
</dbReference>
<evidence type="ECO:0000313" key="17">
    <source>
        <dbReference type="RefSeq" id="XP_032803702.1"/>
    </source>
</evidence>
<evidence type="ECO:0000256" key="7">
    <source>
        <dbReference type="ARBA" id="ARBA00023172"/>
    </source>
</evidence>
<evidence type="ECO:0000256" key="6">
    <source>
        <dbReference type="ARBA" id="ARBA00023125"/>
    </source>
</evidence>
<dbReference type="GO" id="GO:0003697">
    <property type="term" value="F:single-stranded DNA binding"/>
    <property type="evidence" value="ECO:0007669"/>
    <property type="project" value="TreeGrafter"/>
</dbReference>
<dbReference type="RefSeq" id="XP_032803705.1">
    <property type="nucleotide sequence ID" value="XM_032947814.1"/>
</dbReference>
<dbReference type="InterPro" id="IPR003593">
    <property type="entry name" value="AAA+_ATPase"/>
</dbReference>
<keyword evidence="7" id="KW-0233">DNA recombination</keyword>
<dbReference type="InterPro" id="IPR013632">
    <property type="entry name" value="Rad51_C"/>
</dbReference>
<dbReference type="GO" id="GO:0005657">
    <property type="term" value="C:replication fork"/>
    <property type="evidence" value="ECO:0007669"/>
    <property type="project" value="TreeGrafter"/>
</dbReference>
<evidence type="ECO:0000256" key="11">
    <source>
        <dbReference type="ARBA" id="ARBA00062240"/>
    </source>
</evidence>
<dbReference type="PANTHER" id="PTHR46456">
    <property type="entry name" value="DNA REPAIR PROTEIN RAD51 HOMOLOG 2"/>
    <property type="match status" value="1"/>
</dbReference>
<feature type="domain" description="RecA family profile 1" evidence="15">
    <location>
        <begin position="75"/>
        <end position="255"/>
    </location>
</feature>
<dbReference type="GO" id="GO:0003690">
    <property type="term" value="F:double-stranded DNA binding"/>
    <property type="evidence" value="ECO:0007669"/>
    <property type="project" value="TreeGrafter"/>
</dbReference>
<dbReference type="CTD" id="5890"/>
<evidence type="ECO:0000313" key="16">
    <source>
        <dbReference type="Proteomes" id="UP001318040"/>
    </source>
</evidence>
<dbReference type="GO" id="GO:0005524">
    <property type="term" value="F:ATP binding"/>
    <property type="evidence" value="ECO:0007669"/>
    <property type="project" value="UniProtKB-KW"/>
</dbReference>
<dbReference type="GO" id="GO:0000400">
    <property type="term" value="F:four-way junction DNA binding"/>
    <property type="evidence" value="ECO:0007669"/>
    <property type="project" value="TreeGrafter"/>
</dbReference>
<evidence type="ECO:0000256" key="5">
    <source>
        <dbReference type="ARBA" id="ARBA00022840"/>
    </source>
</evidence>
<evidence type="ECO:0000313" key="20">
    <source>
        <dbReference type="RefSeq" id="XP_032803705.1"/>
    </source>
</evidence>
<sequence>MSWKKLRRTGVPADVCERLSKHNIHTCQDFLSLSSVELLRVTGKSYATVRQLARVVSRACAPRVITALEMRDRPMAAFFATSLPALDRDLQGGIPCGSITEVAGPSGCGKTQFCMMLSALATLPASLGGLDGGVIYIDTESAFSAERLVEIARGRHPEYFCTDEHVIAMTNRVHIYRELTTQSVLSRLESLEEELIAKRVRLLVLDSVASVLRKEIDLRFLAGVAERSELLSHQAALLKYLAQEFSLPVVLTNQITTRFKGRAGSHAVNEAGEKEMSGDGYVTAALGNTWSHCVNTRLIMQYLDERRRQILIVKSPLASYSGFVFSIQGSGLVLEDSADVPTDALEGTDPSLQPIRVRTSLDCCYDI</sequence>
<keyword evidence="5" id="KW-0067">ATP-binding</keyword>
<dbReference type="GeneID" id="116939449"/>
<dbReference type="GO" id="GO:0033063">
    <property type="term" value="C:Rad51B-Rad51C-Rad51D-XRCC2 complex"/>
    <property type="evidence" value="ECO:0007669"/>
    <property type="project" value="InterPro"/>
</dbReference>
<keyword evidence="9" id="KW-0539">Nucleus</keyword>
<evidence type="ECO:0000256" key="12">
    <source>
        <dbReference type="ARBA" id="ARBA00073972"/>
    </source>
</evidence>
<dbReference type="Proteomes" id="UP001318040">
    <property type="component" value="Chromosome 6"/>
</dbReference>
<keyword evidence="8" id="KW-0234">DNA repair</keyword>
<keyword evidence="4" id="KW-0227">DNA damage</keyword>
<accession>A0AAJ7WN47</accession>
<comment type="similarity">
    <text evidence="2">Belongs to the RecA family. RAD51 subfamily.</text>
</comment>
<organism evidence="16 20">
    <name type="scientific">Petromyzon marinus</name>
    <name type="common">Sea lamprey</name>
    <dbReference type="NCBI Taxonomy" id="7757"/>
    <lineage>
        <taxon>Eukaryota</taxon>
        <taxon>Metazoa</taxon>
        <taxon>Chordata</taxon>
        <taxon>Craniata</taxon>
        <taxon>Vertebrata</taxon>
        <taxon>Cyclostomata</taxon>
        <taxon>Hyperoartia</taxon>
        <taxon>Petromyzontiformes</taxon>
        <taxon>Petromyzontidae</taxon>
        <taxon>Petromyzon</taxon>
    </lineage>
</organism>
<comment type="subcellular location">
    <subcellularLocation>
        <location evidence="1">Nucleus</location>
    </subcellularLocation>
</comment>
<name>A0AAJ7WN47_PETMA</name>
<dbReference type="Pfam" id="PF08423">
    <property type="entry name" value="Rad51"/>
    <property type="match status" value="1"/>
</dbReference>
<comment type="subunit">
    <text evidence="11">Part of the BCDX2 complex consisting of RAD51B, RAD51C, RAD51D and XRCC2; the complex has a ring-like structure arranged into a flat disc around a central channel. The BCDX2 subcomplex RAD51B:RAD51C interacts with RAD51. Interacts with SWSAP1; involved in homologous recombination repair. Interacts with HELQ.</text>
</comment>
<gene>
    <name evidence="17 18 19 20" type="primary">RAD51B</name>
</gene>
<keyword evidence="3" id="KW-0547">Nucleotide-binding</keyword>
<dbReference type="InterPro" id="IPR058766">
    <property type="entry name" value="HHH_XRCC3_RAD51B"/>
</dbReference>
<dbReference type="InterPro" id="IPR016467">
    <property type="entry name" value="DNA_recomb/repair_RecA-like"/>
</dbReference>
<evidence type="ECO:0000256" key="13">
    <source>
        <dbReference type="ARBA" id="ARBA00078129"/>
    </source>
</evidence>
<keyword evidence="6" id="KW-0238">DNA-binding</keyword>
<evidence type="ECO:0000256" key="14">
    <source>
        <dbReference type="ARBA" id="ARBA00079682"/>
    </source>
</evidence>
<dbReference type="InterPro" id="IPR030548">
    <property type="entry name" value="RAD51B"/>
</dbReference>
<dbReference type="Gene3D" id="3.40.50.300">
    <property type="entry name" value="P-loop containing nucleotide triphosphate hydrolases"/>
    <property type="match status" value="1"/>
</dbReference>
<dbReference type="GO" id="GO:0000724">
    <property type="term" value="P:double-strand break repair via homologous recombination"/>
    <property type="evidence" value="ECO:0007669"/>
    <property type="project" value="InterPro"/>
</dbReference>
<evidence type="ECO:0000256" key="4">
    <source>
        <dbReference type="ARBA" id="ARBA00022763"/>
    </source>
</evidence>
<dbReference type="PIRSF" id="PIRSF005856">
    <property type="entry name" value="Rad51"/>
    <property type="match status" value="1"/>
</dbReference>
<dbReference type="InterPro" id="IPR027417">
    <property type="entry name" value="P-loop_NTPase"/>
</dbReference>
<evidence type="ECO:0000256" key="2">
    <source>
        <dbReference type="ARBA" id="ARBA00007095"/>
    </source>
</evidence>
<evidence type="ECO:0000313" key="18">
    <source>
        <dbReference type="RefSeq" id="XP_032803703.1"/>
    </source>
</evidence>
<evidence type="ECO:0000256" key="9">
    <source>
        <dbReference type="ARBA" id="ARBA00023242"/>
    </source>
</evidence>
<evidence type="ECO:0000256" key="1">
    <source>
        <dbReference type="ARBA" id="ARBA00004123"/>
    </source>
</evidence>
<evidence type="ECO:0000259" key="15">
    <source>
        <dbReference type="PROSITE" id="PS50162"/>
    </source>
</evidence>
<comment type="function">
    <text evidence="10">Involved in the homologous recombination repair (HRR) pathway of double-stranded DNA breaks arising during DNA replication or induced by DNA-damaging agents. May promote the assembly of presynaptic RAD51 nucleoprotein filaments. Binds single-stranded DNA and double-stranded DNA and has DNA-dependent ATPase activity. Part of the RAD51 paralog protein complex BCDX2 which acts in the BRCA1-BRCA2-dependent HR pathway. Upon DNA damage, BCDX2 acts downstream of BRCA2 recruitment and upstream of RAD51 recruitment. BCDX2 binds predominantly to the intersection of the four duplex arms of the Holliday junction and to junction of replication forks. The BCDX2 complex was originally reported to bind single-stranded DNA, single-stranded gaps in duplex DNA and specifically to nicks in duplex DNA. The BCDX2 subcomplex RAD51B:RAD51C exhibits single-stranded DNA-dependent ATPase activity suggesting an involvement in early stages of the HR pathway.</text>
</comment>
<dbReference type="FunFam" id="3.40.50.300:FF:000806">
    <property type="entry name" value="DNA repair protein RAD51 homolog 2"/>
    <property type="match status" value="1"/>
</dbReference>
<protein>
    <recommendedName>
        <fullName evidence="12">DNA repair protein RAD51 homolog 2</fullName>
    </recommendedName>
    <alternativeName>
        <fullName evidence="13">RAD51 homolog B</fullName>
    </alternativeName>
    <alternativeName>
        <fullName evidence="14">RAD51-like protein 1</fullName>
    </alternativeName>
</protein>
<dbReference type="RefSeq" id="XP_032803703.1">
    <property type="nucleotide sequence ID" value="XM_032947812.1"/>
</dbReference>
<dbReference type="RefSeq" id="XP_032803702.1">
    <property type="nucleotide sequence ID" value="XM_032947811.1"/>
</dbReference>